<dbReference type="InterPro" id="IPR000304">
    <property type="entry name" value="Pyrroline-COOH_reductase"/>
</dbReference>
<dbReference type="InterPro" id="IPR029036">
    <property type="entry name" value="P5CR_dimer"/>
</dbReference>
<feature type="domain" description="Pyrroline-5-carboxylate reductase catalytic N-terminal" evidence="12">
    <location>
        <begin position="16"/>
        <end position="110"/>
    </location>
</feature>
<feature type="domain" description="Pyrroline-5-carboxylate reductase dimerisation" evidence="13">
    <location>
        <begin position="173"/>
        <end position="275"/>
    </location>
</feature>
<dbReference type="InterPro" id="IPR028939">
    <property type="entry name" value="P5C_Rdtase_cat_N"/>
</dbReference>
<evidence type="ECO:0000256" key="2">
    <source>
        <dbReference type="ARBA" id="ARBA00005525"/>
    </source>
</evidence>
<evidence type="ECO:0000256" key="6">
    <source>
        <dbReference type="ARBA" id="ARBA00022857"/>
    </source>
</evidence>
<dbReference type="Proteomes" id="UP000234775">
    <property type="component" value="Unassembled WGS sequence"/>
</dbReference>
<dbReference type="InterPro" id="IPR036291">
    <property type="entry name" value="NAD(P)-bd_dom_sf"/>
</dbReference>
<keyword evidence="5 9" id="KW-0641">Proline biosynthesis</keyword>
<dbReference type="NCBIfam" id="TIGR00112">
    <property type="entry name" value="proC"/>
    <property type="match status" value="1"/>
</dbReference>
<evidence type="ECO:0000256" key="10">
    <source>
        <dbReference type="NCBIfam" id="TIGR00112"/>
    </source>
</evidence>
<dbReference type="Pfam" id="PF03807">
    <property type="entry name" value="F420_oxidored"/>
    <property type="match status" value="1"/>
</dbReference>
<evidence type="ECO:0000259" key="13">
    <source>
        <dbReference type="Pfam" id="PF14748"/>
    </source>
</evidence>
<protein>
    <recommendedName>
        <fullName evidence="9 10">Pyrroline-5-carboxylate reductase</fullName>
        <shortName evidence="9">P5C reductase</shortName>
        <shortName evidence="9">P5CR</shortName>
        <ecNumber evidence="9 10">1.5.1.2</ecNumber>
    </recommendedName>
    <alternativeName>
        <fullName evidence="9">PCA reductase</fullName>
    </alternativeName>
</protein>
<dbReference type="PANTHER" id="PTHR11645:SF0">
    <property type="entry name" value="PYRROLINE-5-CARBOXYLATE REDUCTASE 3"/>
    <property type="match status" value="1"/>
</dbReference>
<dbReference type="PANTHER" id="PTHR11645">
    <property type="entry name" value="PYRROLINE-5-CARBOXYLATE REDUCTASE"/>
    <property type="match status" value="1"/>
</dbReference>
<keyword evidence="3 9" id="KW-0963">Cytoplasm</keyword>
<sequence>MCNKCFKGVSFILKNIAIIGAGKIGQSIIKGLLSNHFVDTKHLYATTHEEVSAKEVAERYGIEASTNNLKAVENADIVLVTVKPYNMDEVLKEIAPSLKKESLIISSAAGYSIASIASFLSTGHKIVRMMPNTPVAIQAGVIGFTPNEALSPDEVALTKELLSEMGLVEQVTEAQLDTITGVSGSSPTLVYMFIEAMADAACQQGLPRQQALALVAQTVAGSAQMVIETHNHPGQLKDDVCSPAGTSIECVRVAEDKGLRSAVIEAVIAACQKAKS</sequence>
<evidence type="ECO:0000313" key="14">
    <source>
        <dbReference type="EMBL" id="PKY90954.1"/>
    </source>
</evidence>
<comment type="subcellular location">
    <subcellularLocation>
        <location evidence="1 9">Cytoplasm</location>
    </subcellularLocation>
</comment>
<dbReference type="UniPathway" id="UPA00098">
    <property type="reaction ID" value="UER00361"/>
</dbReference>
<dbReference type="GO" id="GO:0055129">
    <property type="term" value="P:L-proline biosynthetic process"/>
    <property type="evidence" value="ECO:0007669"/>
    <property type="project" value="UniProtKB-UniRule"/>
</dbReference>
<keyword evidence="15" id="KW-1185">Reference proteome</keyword>
<comment type="catalytic activity">
    <reaction evidence="9">
        <text>L-proline + NAD(+) = (S)-1-pyrroline-5-carboxylate + NADH + 2 H(+)</text>
        <dbReference type="Rhea" id="RHEA:14105"/>
        <dbReference type="ChEBI" id="CHEBI:15378"/>
        <dbReference type="ChEBI" id="CHEBI:17388"/>
        <dbReference type="ChEBI" id="CHEBI:57540"/>
        <dbReference type="ChEBI" id="CHEBI:57945"/>
        <dbReference type="ChEBI" id="CHEBI:60039"/>
        <dbReference type="EC" id="1.5.1.2"/>
    </reaction>
</comment>
<evidence type="ECO:0000256" key="5">
    <source>
        <dbReference type="ARBA" id="ARBA00022650"/>
    </source>
</evidence>
<feature type="binding site" evidence="11">
    <location>
        <position position="68"/>
    </location>
    <ligand>
        <name>NADPH</name>
        <dbReference type="ChEBI" id="CHEBI:57783"/>
    </ligand>
</feature>
<accession>A0A2I1K5Q5</accession>
<comment type="pathway">
    <text evidence="9">Amino-acid biosynthesis; L-proline biosynthesis; L-proline from L-glutamate 5-semialdehyde: step 1/1.</text>
</comment>
<comment type="caution">
    <text evidence="14">The sequence shown here is derived from an EMBL/GenBank/DDBJ whole genome shotgun (WGS) entry which is preliminary data.</text>
</comment>
<dbReference type="AlphaFoldDB" id="A0A2I1K5Q5"/>
<reference evidence="14 15" key="1">
    <citation type="submission" date="2017-12" db="EMBL/GenBank/DDBJ databases">
        <title>Phylogenetic diversity of female urinary microbiome.</title>
        <authorList>
            <person name="Thomas-White K."/>
            <person name="Wolfe A.J."/>
        </authorList>
    </citation>
    <scope>NUCLEOTIDE SEQUENCE [LARGE SCALE GENOMIC DNA]</scope>
    <source>
        <strain evidence="14 15">UMB0844</strain>
    </source>
</reference>
<dbReference type="Gene3D" id="1.10.3730.10">
    <property type="entry name" value="ProC C-terminal domain-like"/>
    <property type="match status" value="1"/>
</dbReference>
<dbReference type="InterPro" id="IPR008927">
    <property type="entry name" value="6-PGluconate_DH-like_C_sf"/>
</dbReference>
<dbReference type="GO" id="GO:0005737">
    <property type="term" value="C:cytoplasm"/>
    <property type="evidence" value="ECO:0007669"/>
    <property type="project" value="UniProtKB-SubCell"/>
</dbReference>
<organism evidence="14 15">
    <name type="scientific">Aerococcus christensenii</name>
    <dbReference type="NCBI Taxonomy" id="87541"/>
    <lineage>
        <taxon>Bacteria</taxon>
        <taxon>Bacillati</taxon>
        <taxon>Bacillota</taxon>
        <taxon>Bacilli</taxon>
        <taxon>Lactobacillales</taxon>
        <taxon>Aerococcaceae</taxon>
        <taxon>Aerococcus</taxon>
    </lineage>
</organism>
<evidence type="ECO:0000313" key="15">
    <source>
        <dbReference type="Proteomes" id="UP000234775"/>
    </source>
</evidence>
<evidence type="ECO:0000256" key="8">
    <source>
        <dbReference type="ARBA" id="ARBA00058118"/>
    </source>
</evidence>
<dbReference type="SUPFAM" id="SSF51735">
    <property type="entry name" value="NAD(P)-binding Rossmann-fold domains"/>
    <property type="match status" value="1"/>
</dbReference>
<dbReference type="FunFam" id="3.40.50.720:FF:000190">
    <property type="entry name" value="Pyrroline-5-carboxylate reductase"/>
    <property type="match status" value="1"/>
</dbReference>
<keyword evidence="6 9" id="KW-0521">NADP</keyword>
<dbReference type="HAMAP" id="MF_01925">
    <property type="entry name" value="P5C_reductase"/>
    <property type="match status" value="1"/>
</dbReference>
<comment type="function">
    <text evidence="8 9">Catalyzes the reduction of 1-pyrroline-5-carboxylate (PCA) to L-proline.</text>
</comment>
<proteinExistence type="inferred from homology"/>
<dbReference type="EC" id="1.5.1.2" evidence="9 10"/>
<gene>
    <name evidence="9 14" type="primary">proC</name>
    <name evidence="14" type="ORF">CYJ27_07620</name>
</gene>
<name>A0A2I1K5Q5_9LACT</name>
<evidence type="ECO:0000256" key="4">
    <source>
        <dbReference type="ARBA" id="ARBA00022605"/>
    </source>
</evidence>
<keyword evidence="7 9" id="KW-0560">Oxidoreductase</keyword>
<evidence type="ECO:0000256" key="9">
    <source>
        <dbReference type="HAMAP-Rule" id="MF_01925"/>
    </source>
</evidence>
<dbReference type="PIRSF" id="PIRSF000193">
    <property type="entry name" value="Pyrrol-5-carb_rd"/>
    <property type="match status" value="1"/>
</dbReference>
<feature type="binding site" evidence="11">
    <location>
        <position position="47"/>
    </location>
    <ligand>
        <name>NADP(+)</name>
        <dbReference type="ChEBI" id="CHEBI:58349"/>
    </ligand>
</feature>
<evidence type="ECO:0000259" key="12">
    <source>
        <dbReference type="Pfam" id="PF03807"/>
    </source>
</evidence>
<comment type="similarity">
    <text evidence="2 9">Belongs to the pyrroline-5-carboxylate reductase family.</text>
</comment>
<comment type="catalytic activity">
    <reaction evidence="9">
        <text>L-proline + NADP(+) = (S)-1-pyrroline-5-carboxylate + NADPH + 2 H(+)</text>
        <dbReference type="Rhea" id="RHEA:14109"/>
        <dbReference type="ChEBI" id="CHEBI:15378"/>
        <dbReference type="ChEBI" id="CHEBI:17388"/>
        <dbReference type="ChEBI" id="CHEBI:57783"/>
        <dbReference type="ChEBI" id="CHEBI:58349"/>
        <dbReference type="ChEBI" id="CHEBI:60039"/>
        <dbReference type="EC" id="1.5.1.2"/>
    </reaction>
</comment>
<evidence type="ECO:0000256" key="7">
    <source>
        <dbReference type="ARBA" id="ARBA00023002"/>
    </source>
</evidence>
<keyword evidence="4 9" id="KW-0028">Amino-acid biosynthesis</keyword>
<evidence type="ECO:0000256" key="11">
    <source>
        <dbReference type="PIRSR" id="PIRSR000193-1"/>
    </source>
</evidence>
<dbReference type="GO" id="GO:0004735">
    <property type="term" value="F:pyrroline-5-carboxylate reductase activity"/>
    <property type="evidence" value="ECO:0007669"/>
    <property type="project" value="UniProtKB-UniRule"/>
</dbReference>
<dbReference type="Pfam" id="PF14748">
    <property type="entry name" value="P5CR_dimer"/>
    <property type="match status" value="1"/>
</dbReference>
<dbReference type="EMBL" id="PKGZ01000007">
    <property type="protein sequence ID" value="PKY90954.1"/>
    <property type="molecule type" value="Genomic_DNA"/>
</dbReference>
<dbReference type="FunFam" id="1.10.3730.10:FF:000001">
    <property type="entry name" value="Pyrroline-5-carboxylate reductase"/>
    <property type="match status" value="1"/>
</dbReference>
<dbReference type="SUPFAM" id="SSF48179">
    <property type="entry name" value="6-phosphogluconate dehydrogenase C-terminal domain-like"/>
    <property type="match status" value="1"/>
</dbReference>
<dbReference type="Gene3D" id="3.40.50.720">
    <property type="entry name" value="NAD(P)-binding Rossmann-like Domain"/>
    <property type="match status" value="1"/>
</dbReference>
<evidence type="ECO:0000256" key="3">
    <source>
        <dbReference type="ARBA" id="ARBA00022490"/>
    </source>
</evidence>
<evidence type="ECO:0000256" key="1">
    <source>
        <dbReference type="ARBA" id="ARBA00004496"/>
    </source>
</evidence>